<comment type="caution">
    <text evidence="1">The sequence shown here is derived from an EMBL/GenBank/DDBJ whole genome shotgun (WGS) entry which is preliminary data.</text>
</comment>
<organism evidence="1 2">
    <name type="scientific">Meloidogyne enterolobii</name>
    <name type="common">Root-knot nematode worm</name>
    <name type="synonym">Meloidogyne mayaguensis</name>
    <dbReference type="NCBI Taxonomy" id="390850"/>
    <lineage>
        <taxon>Eukaryota</taxon>
        <taxon>Metazoa</taxon>
        <taxon>Ecdysozoa</taxon>
        <taxon>Nematoda</taxon>
        <taxon>Chromadorea</taxon>
        <taxon>Rhabditida</taxon>
        <taxon>Tylenchina</taxon>
        <taxon>Tylenchomorpha</taxon>
        <taxon>Tylenchoidea</taxon>
        <taxon>Meloidogynidae</taxon>
        <taxon>Meloidogyninae</taxon>
        <taxon>Meloidogyne</taxon>
    </lineage>
</organism>
<sequence>MLIIHSGFGINIGGGTDAPYVKGNTGIFVSRVRRDELLDLICEGDRIIAVNFIFFFIIIVNFFH</sequence>
<gene>
    <name evidence="1" type="ORF">MENTE1834_LOCUS43182</name>
</gene>
<evidence type="ECO:0000313" key="2">
    <source>
        <dbReference type="Proteomes" id="UP001497535"/>
    </source>
</evidence>
<proteinExistence type="predicted"/>
<dbReference type="Proteomes" id="UP001497535">
    <property type="component" value="Unassembled WGS sequence"/>
</dbReference>
<accession>A0ACB1AU43</accession>
<keyword evidence="2" id="KW-1185">Reference proteome</keyword>
<protein>
    <submittedName>
        <fullName evidence="1">Uncharacterized protein</fullName>
    </submittedName>
</protein>
<name>A0ACB1AU43_MELEN</name>
<reference evidence="1" key="1">
    <citation type="submission" date="2023-11" db="EMBL/GenBank/DDBJ databases">
        <authorList>
            <person name="Poullet M."/>
        </authorList>
    </citation>
    <scope>NUCLEOTIDE SEQUENCE</scope>
    <source>
        <strain evidence="1">E1834</strain>
    </source>
</reference>
<evidence type="ECO:0000313" key="1">
    <source>
        <dbReference type="EMBL" id="CAK5105228.1"/>
    </source>
</evidence>
<dbReference type="EMBL" id="CAVMJV010000120">
    <property type="protein sequence ID" value="CAK5105228.1"/>
    <property type="molecule type" value="Genomic_DNA"/>
</dbReference>